<feature type="compositionally biased region" description="Pro residues" evidence="1">
    <location>
        <begin position="1"/>
        <end position="15"/>
    </location>
</feature>
<reference evidence="3" key="1">
    <citation type="submission" date="2025-08" db="UniProtKB">
        <authorList>
            <consortium name="Ensembl"/>
        </authorList>
    </citation>
    <scope>IDENTIFICATION</scope>
</reference>
<name>A0A8D1PS18_PIG</name>
<protein>
    <recommendedName>
        <fullName evidence="5">Cytochrome c oxidase assembly factor 1 homolog</fullName>
    </recommendedName>
</protein>
<keyword evidence="2" id="KW-1133">Transmembrane helix</keyword>
<dbReference type="AlphaFoldDB" id="A0A8D1PS18"/>
<feature type="region of interest" description="Disordered" evidence="1">
    <location>
        <begin position="1"/>
        <end position="80"/>
    </location>
</feature>
<feature type="transmembrane region" description="Helical" evidence="2">
    <location>
        <begin position="231"/>
        <end position="250"/>
    </location>
</feature>
<keyword evidence="2" id="KW-0472">Membrane</keyword>
<sequence>GPPAGLRAPPAPRLPPDVREEPSRSPRRRGKPGGWHCPRRESGLGRRRSGCSCSPGGRDRVPGGLWPGESPPGSPPGCRRPPTSLRCKVGTCGPLVGSAPRDAVRCPLLCVSPWSCPGVSSSVPGSTFVKKWTWALCPWPQFAAARGGPCLDGCRKELFGSVVIIPFGPVTFEPHTGADHRRQLSFGDCQGRWAAKWQKGTRVLGPGSPPACPQVRQQSPGSRMSVPLGKLVFFSSVATSGTCTLLYFLIQKMFSRASYYQLALEHLHSHAEALEALGTPLSVHYLQLTDKYNFEDIADAQLRIPVSGPKSEGHLYVSSSREGPFRRYPGRRRARGGRGRAPDGGCVFLVVTGPRW</sequence>
<feature type="compositionally biased region" description="Low complexity" evidence="1">
    <location>
        <begin position="50"/>
        <end position="68"/>
    </location>
</feature>
<dbReference type="InterPro" id="IPR014807">
    <property type="entry name" value="Coa1"/>
</dbReference>
<dbReference type="Proteomes" id="UP000694724">
    <property type="component" value="Unplaced"/>
</dbReference>
<organism evidence="3 4">
    <name type="scientific">Sus scrofa</name>
    <name type="common">Pig</name>
    <dbReference type="NCBI Taxonomy" id="9823"/>
    <lineage>
        <taxon>Eukaryota</taxon>
        <taxon>Metazoa</taxon>
        <taxon>Chordata</taxon>
        <taxon>Craniata</taxon>
        <taxon>Vertebrata</taxon>
        <taxon>Euteleostomi</taxon>
        <taxon>Mammalia</taxon>
        <taxon>Eutheria</taxon>
        <taxon>Laurasiatheria</taxon>
        <taxon>Artiodactyla</taxon>
        <taxon>Suina</taxon>
        <taxon>Suidae</taxon>
        <taxon>Sus</taxon>
    </lineage>
</organism>
<dbReference type="Ensembl" id="ENSSSCT00055009273.1">
    <property type="protein sequence ID" value="ENSSSCP00055007361.1"/>
    <property type="gene ID" value="ENSSSCG00055004696.1"/>
</dbReference>
<evidence type="ECO:0008006" key="5">
    <source>
        <dbReference type="Google" id="ProtNLM"/>
    </source>
</evidence>
<evidence type="ECO:0000313" key="3">
    <source>
        <dbReference type="Ensembl" id="ENSSSCP00055007361.1"/>
    </source>
</evidence>
<proteinExistence type="predicted"/>
<accession>A0A8D1PS18</accession>
<dbReference type="PANTHER" id="PTHR47148:SF1">
    <property type="entry name" value="CYTOCHROME C OXIDASE ASSEMBLY FACTOR 1 HOMOLOG"/>
    <property type="match status" value="1"/>
</dbReference>
<dbReference type="Pfam" id="PF08695">
    <property type="entry name" value="Coa1"/>
    <property type="match status" value="1"/>
</dbReference>
<evidence type="ECO:0000313" key="4">
    <source>
        <dbReference type="Proteomes" id="UP000694724"/>
    </source>
</evidence>
<evidence type="ECO:0000256" key="1">
    <source>
        <dbReference type="SAM" id="MobiDB-lite"/>
    </source>
</evidence>
<keyword evidence="2" id="KW-0812">Transmembrane</keyword>
<feature type="compositionally biased region" description="Pro residues" evidence="1">
    <location>
        <begin position="69"/>
        <end position="79"/>
    </location>
</feature>
<dbReference type="PANTHER" id="PTHR47148">
    <property type="entry name" value="CYTOCHROME C OXIDASE ASSEMBLY FACTOR 1 HOMOLOG"/>
    <property type="match status" value="1"/>
</dbReference>
<evidence type="ECO:0000256" key="2">
    <source>
        <dbReference type="SAM" id="Phobius"/>
    </source>
</evidence>